<organism evidence="2 3">
    <name type="scientific">Bifidobacterium amazonense</name>
    <dbReference type="NCBI Taxonomy" id="2809027"/>
    <lineage>
        <taxon>Bacteria</taxon>
        <taxon>Bacillati</taxon>
        <taxon>Actinomycetota</taxon>
        <taxon>Actinomycetes</taxon>
        <taxon>Bifidobacteriales</taxon>
        <taxon>Bifidobacteriaceae</taxon>
        <taxon>Bifidobacterium</taxon>
    </lineage>
</organism>
<evidence type="ECO:0000313" key="2">
    <source>
        <dbReference type="EMBL" id="MCH9276762.1"/>
    </source>
</evidence>
<dbReference type="EMBL" id="JAFEJT020000054">
    <property type="protein sequence ID" value="MCH9276762.1"/>
    <property type="molecule type" value="Genomic_DNA"/>
</dbReference>
<dbReference type="RefSeq" id="WP_241514540.1">
    <property type="nucleotide sequence ID" value="NZ_JAFEJT020000054.1"/>
</dbReference>
<accession>A0ABS9VXB9</accession>
<evidence type="ECO:0000256" key="1">
    <source>
        <dbReference type="SAM" id="MobiDB-lite"/>
    </source>
</evidence>
<gene>
    <name evidence="2" type="ORF">JS533_010840</name>
</gene>
<feature type="region of interest" description="Disordered" evidence="1">
    <location>
        <begin position="1"/>
        <end position="52"/>
    </location>
</feature>
<name>A0ABS9VXB9_9BIFI</name>
<keyword evidence="3" id="KW-1185">Reference proteome</keyword>
<feature type="non-terminal residue" evidence="2">
    <location>
        <position position="1"/>
    </location>
</feature>
<comment type="caution">
    <text evidence="2">The sequence shown here is derived from an EMBL/GenBank/DDBJ whole genome shotgun (WGS) entry which is preliminary data.</text>
</comment>
<evidence type="ECO:0000313" key="3">
    <source>
        <dbReference type="Proteomes" id="UP000710815"/>
    </source>
</evidence>
<dbReference type="Proteomes" id="UP000710815">
    <property type="component" value="Unassembled WGS sequence"/>
</dbReference>
<feature type="compositionally biased region" description="Basic and acidic residues" evidence="1">
    <location>
        <begin position="12"/>
        <end position="31"/>
    </location>
</feature>
<proteinExistence type="predicted"/>
<reference evidence="2 3" key="1">
    <citation type="journal article" date="2021" name="Environ. Microbiol.">
        <title>Genetic insights into the dark matter of the mammalian gut microbiota through targeted genome reconstruction.</title>
        <authorList>
            <person name="Lugli G.A."/>
            <person name="Alessandri G."/>
            <person name="Milani C."/>
            <person name="Viappiani A."/>
            <person name="Fontana F."/>
            <person name="Tarracchini C."/>
            <person name="Mancabelli L."/>
            <person name="Argentini C."/>
            <person name="Ruiz L."/>
            <person name="Margolles A."/>
            <person name="van Sinderen D."/>
            <person name="Turroni F."/>
            <person name="Ventura M."/>
        </authorList>
    </citation>
    <scope>NUCLEOTIDE SEQUENCE [LARGE SCALE GENOMIC DNA]</scope>
    <source>
        <strain evidence="2 3">MA1</strain>
    </source>
</reference>
<reference evidence="2 3" key="2">
    <citation type="journal article" date="2021" name="Syst. Appl. Microbiol.">
        <title>Phylogenetic classification of ten novel species belonging to the genus Bifidobacterium comprising B. phasiani sp. nov., B. pongonis sp. nov., B. saguinibicoloris sp. nov., B. colobi sp. nov., B. simiiventris sp. nov., B. santillanense sp. nov., B. miconis sp. nov., B. amazonense sp. nov., B. pluvialisilvae sp. nov., and B. miconisargentati sp. nov.</title>
        <authorList>
            <person name="Lugli G.A."/>
            <person name="Calvete-Torre I."/>
            <person name="Alessandri G."/>
            <person name="Milani C."/>
            <person name="Turroni F."/>
            <person name="Laiolo P."/>
            <person name="Ossiprandi M.C."/>
            <person name="Margolles A."/>
            <person name="Ruiz L."/>
            <person name="Ventura M."/>
        </authorList>
    </citation>
    <scope>NUCLEOTIDE SEQUENCE [LARGE SCALE GENOMIC DNA]</scope>
    <source>
        <strain evidence="2 3">MA1</strain>
    </source>
</reference>
<sequence length="69" mass="7745">SSVLFLAETNLTEERPSHTRTHESPGNDAEAHNLTTQTGEDSEKPPRRSRTSDWGCFVLFPLLLKGYSE</sequence>
<protein>
    <submittedName>
        <fullName evidence="2">Uncharacterized protein</fullName>
    </submittedName>
</protein>